<dbReference type="EMBL" id="LN871599">
    <property type="protein sequence ID" value="SIO73882.1"/>
    <property type="molecule type" value="Genomic_DNA"/>
</dbReference>
<dbReference type="RefSeq" id="XP_021337933.1">
    <property type="nucleotide sequence ID" value="XM_021482770.1"/>
</dbReference>
<keyword evidence="4" id="KW-0175">Coiled coil</keyword>
<dbReference type="GO" id="GO:0016593">
    <property type="term" value="C:Cdc73/Paf1 complex"/>
    <property type="evidence" value="ECO:0007669"/>
    <property type="project" value="TreeGrafter"/>
</dbReference>
<dbReference type="GO" id="GO:0006368">
    <property type="term" value="P:transcription elongation by RNA polymerase II"/>
    <property type="evidence" value="ECO:0007669"/>
    <property type="project" value="TreeGrafter"/>
</dbReference>
<accession>A0A1N6LYD9</accession>
<dbReference type="PANTHER" id="PTHR14027:SF2">
    <property type="entry name" value="RNA POLYMERASE-ASSOCIATED PROTEIN CTR9 HOMOLOG"/>
    <property type="match status" value="1"/>
</dbReference>
<dbReference type="Proteomes" id="UP000002899">
    <property type="component" value="Chromosome IV"/>
</dbReference>
<dbReference type="InterPro" id="IPR019734">
    <property type="entry name" value="TPR_rpt"/>
</dbReference>
<dbReference type="AlphaFoldDB" id="A0A1N6LYD9"/>
<reference evidence="6 7" key="2">
    <citation type="journal article" date="2013" name="PLoS ONE">
        <title>Whole genome mapping and re-organization of the nuclear and mitochondrial genomes of Babesia microti isolates.</title>
        <authorList>
            <person name="Cornillot E."/>
            <person name="Dassouli A."/>
            <person name="Garg A."/>
            <person name="Pachikara N."/>
            <person name="Randazzo S."/>
            <person name="Depoix D."/>
            <person name="Carcy B."/>
            <person name="Delbecq S."/>
            <person name="Frutos R."/>
            <person name="Silva J.C."/>
            <person name="Sutton R."/>
            <person name="Krause P.J."/>
            <person name="Mamoun C.B."/>
        </authorList>
    </citation>
    <scope>NUCLEOTIDE SEQUENCE [LARGE SCALE GENOMIC DNA]</scope>
    <source>
        <strain evidence="6 7">RI</strain>
    </source>
</reference>
<proteinExistence type="predicted"/>
<dbReference type="SUPFAM" id="SSF48452">
    <property type="entry name" value="TPR-like"/>
    <property type="match status" value="1"/>
</dbReference>
<feature type="repeat" description="TPR" evidence="3">
    <location>
        <begin position="279"/>
        <end position="312"/>
    </location>
</feature>
<keyword evidence="2 3" id="KW-0802">TPR repeat</keyword>
<reference evidence="6 7" key="1">
    <citation type="journal article" date="2012" name="Nucleic Acids Res.">
        <title>Sequencing of the smallest Apicomplexan genome from the human pathogen Babesia microti.</title>
        <authorList>
            <person name="Cornillot E."/>
            <person name="Hadj-Kaddour K."/>
            <person name="Dassouli A."/>
            <person name="Noel B."/>
            <person name="Ranwez V."/>
            <person name="Vacherie B."/>
            <person name="Augagneur Y."/>
            <person name="Bres V."/>
            <person name="Duclos A."/>
            <person name="Randazzo S."/>
            <person name="Carcy B."/>
            <person name="Debierre-Grockiego F."/>
            <person name="Delbecq S."/>
            <person name="Moubri-Menage K."/>
            <person name="Shams-Eldin H."/>
            <person name="Usmani-Brown S."/>
            <person name="Bringaud F."/>
            <person name="Wincker P."/>
            <person name="Vivares C.P."/>
            <person name="Schwarz R.T."/>
            <person name="Schetters T.P."/>
            <person name="Krause P.J."/>
            <person name="Gorenflot A."/>
            <person name="Berry V."/>
            <person name="Barbe V."/>
            <person name="Ben Mamoun C."/>
        </authorList>
    </citation>
    <scope>NUCLEOTIDE SEQUENCE [LARGE SCALE GENOMIC DNA]</scope>
    <source>
        <strain evidence="6 7">RI</strain>
    </source>
</reference>
<dbReference type="OrthoDB" id="343875at2759"/>
<evidence type="ECO:0000256" key="3">
    <source>
        <dbReference type="PROSITE-ProRule" id="PRU00339"/>
    </source>
</evidence>
<organism evidence="6 7">
    <name type="scientific">Babesia microti (strain RI)</name>
    <dbReference type="NCBI Taxonomy" id="1133968"/>
    <lineage>
        <taxon>Eukaryota</taxon>
        <taxon>Sar</taxon>
        <taxon>Alveolata</taxon>
        <taxon>Apicomplexa</taxon>
        <taxon>Aconoidasida</taxon>
        <taxon>Piroplasmida</taxon>
        <taxon>Babesiidae</taxon>
        <taxon>Babesia</taxon>
    </lineage>
</organism>
<dbReference type="PROSITE" id="PS50005">
    <property type="entry name" value="TPR"/>
    <property type="match status" value="1"/>
</dbReference>
<evidence type="ECO:0000313" key="7">
    <source>
        <dbReference type="Proteomes" id="UP000002899"/>
    </source>
</evidence>
<protein>
    <submittedName>
        <fullName evidence="6">Uncharacterized protein</fullName>
    </submittedName>
</protein>
<feature type="region of interest" description="Disordered" evidence="5">
    <location>
        <begin position="944"/>
        <end position="969"/>
    </location>
</feature>
<dbReference type="KEGG" id="bmic:BmR1_04g09270"/>
<evidence type="ECO:0000313" key="6">
    <source>
        <dbReference type="EMBL" id="SIO73882.1"/>
    </source>
</evidence>
<reference evidence="6 7" key="3">
    <citation type="journal article" date="2016" name="Sci. Rep.">
        <title>Genome-wide diversity and gene expression profiling of Babesia microti isolates identify polymorphic genes that mediate host-pathogen interactions.</title>
        <authorList>
            <person name="Silva J.C."/>
            <person name="Cornillot E."/>
            <person name="McCracken C."/>
            <person name="Usmani-Brown S."/>
            <person name="Dwivedi A."/>
            <person name="Ifeonu O.O."/>
            <person name="Crabtree J."/>
            <person name="Gotia H.T."/>
            <person name="Virji A.Z."/>
            <person name="Reynes C."/>
            <person name="Colinge J."/>
            <person name="Kumar V."/>
            <person name="Lawres L."/>
            <person name="Pazzi J.E."/>
            <person name="Pablo J.V."/>
            <person name="Hung C."/>
            <person name="Brancato J."/>
            <person name="Kumari P."/>
            <person name="Orvis J."/>
            <person name="Tretina K."/>
            <person name="Chibucos M."/>
            <person name="Ott S."/>
            <person name="Sadzewicz L."/>
            <person name="Sengamalay N."/>
            <person name="Shetty A.C."/>
            <person name="Su Q."/>
            <person name="Tallon L."/>
            <person name="Fraser C.M."/>
            <person name="Frutos R."/>
            <person name="Molina D.M."/>
            <person name="Krause P.J."/>
            <person name="Ben Mamoun C."/>
        </authorList>
    </citation>
    <scope>NUCLEOTIDE SEQUENCE [LARGE SCALE GENOMIC DNA]</scope>
    <source>
        <strain evidence="6 7">RI</strain>
    </source>
</reference>
<evidence type="ECO:0000256" key="2">
    <source>
        <dbReference type="ARBA" id="ARBA00022803"/>
    </source>
</evidence>
<dbReference type="GeneID" id="24426480"/>
<dbReference type="Gene3D" id="1.25.40.10">
    <property type="entry name" value="Tetratricopeptide repeat domain"/>
    <property type="match status" value="2"/>
</dbReference>
<dbReference type="GO" id="GO:0000993">
    <property type="term" value="F:RNA polymerase II complex binding"/>
    <property type="evidence" value="ECO:0007669"/>
    <property type="project" value="TreeGrafter"/>
</dbReference>
<dbReference type="InterPro" id="IPR031101">
    <property type="entry name" value="Ctr9"/>
</dbReference>
<keyword evidence="1" id="KW-0677">Repeat</keyword>
<dbReference type="PANTHER" id="PTHR14027">
    <property type="entry name" value="RNA POLYMERASE-ASSOCIATED PROTEIN CTR9"/>
    <property type="match status" value="1"/>
</dbReference>
<dbReference type="VEuPathDB" id="PiroplasmaDB:BmR1_04g09270"/>
<evidence type="ECO:0000256" key="1">
    <source>
        <dbReference type="ARBA" id="ARBA00022737"/>
    </source>
</evidence>
<evidence type="ECO:0000256" key="4">
    <source>
        <dbReference type="SAM" id="Coils"/>
    </source>
</evidence>
<dbReference type="GO" id="GO:0006355">
    <property type="term" value="P:regulation of DNA-templated transcription"/>
    <property type="evidence" value="ECO:0007669"/>
    <property type="project" value="InterPro"/>
</dbReference>
<dbReference type="InterPro" id="IPR011990">
    <property type="entry name" value="TPR-like_helical_dom_sf"/>
</dbReference>
<sequence length="969" mass="109841">MAILLPGNIAFTPSDVTEANLDPVRRLLPTLPISVCLRIAIAYKKRGLAHIAQSLLEELALVANEEDIYDIFNVSAYISFTRGPKYRETGFHYLTRGEANGVTPLSLIARVTYLKSLESEETNTTNTSFVQIRELCHLCLANYPENPLVLVTLGNLYRSSSDSQTSLIYYIKALQSTVRLSGKNCSTYNVLMDVVQSLSAKFKSQGNKTSPTDYITKLYKSLPMHSPIRSLIHSEISFHNCKNENNYDFQKLDLCRQYLMNLKSSVTNLSSSLQGIILSDISFQLGRIYHVQRDYQSAYQNYSQITHFEPSALLNLVKVSILAGKLSKAKDSSDILENFFRKTPNYYTIYASMLSAISQVMYLIHSEKRNIFQKLQNGSISVSTFSCGYNLLQMDQNIALCDRLSNLHNTASKIESDEKLKLLHLKCLELLLDRGRFEFIGDYLKLISSMDCINNYVPLKLVKSNILASKILLNQTISSYELKTLHSLESNSVNVKNNGTQIEHDNKNLAPDVTNHNSISANTPNEYISYNLALGMESAGHISRSQTVLKNLTTNHPNFIPAWLKRARIALKKNDLTSYNRYIYQSKNNASLSPEPWLFHSSNLYQMNKISDAINEIHNLCKLHPSLGSDSYVQTLLSYCYIAKYVIKSSNCGEVYTLLLDDAVRHARKALNRPYLSNFYAANALAVILAMSGFLKESIDSFADLIVDTTDRHQLAVANYNMAIVMSAISRQSGRLDKLKAGRAITLYKTVLKHSNKPPMSLCKYNFLTGNLEEAIETLQYQALLSPRNLKVYHNLAVSLDAALCRDLRVEAKVVDPENMQKMRCDAMTVESISQLFIKLINSDTQGYLDADFVWDHNFVMGMLVRSRDKILPHIKDTLPTIEKSNENIMKMKEKRRQAQLEIQQAQIHMQQLEIDKREREMMEEQELSNRLLREASEIAAELHPYVSGGESNNPDLSPKRMKSALFNE</sequence>
<feature type="coiled-coil region" evidence="4">
    <location>
        <begin position="882"/>
        <end position="935"/>
    </location>
</feature>
<keyword evidence="7" id="KW-1185">Reference proteome</keyword>
<name>A0A1N6LYD9_BABMR</name>
<evidence type="ECO:0000256" key="5">
    <source>
        <dbReference type="SAM" id="MobiDB-lite"/>
    </source>
</evidence>